<reference evidence="2 3" key="1">
    <citation type="submission" date="2016-09" db="EMBL/GenBank/DDBJ databases">
        <title>Genomic analysis reveals versatility of anaerobic energy metabolism of Geosporobacter ferrireducens IRF9 of phylum Firmicutes.</title>
        <authorList>
            <person name="Kim S.-J."/>
        </authorList>
    </citation>
    <scope>NUCLEOTIDE SEQUENCE [LARGE SCALE GENOMIC DNA]</scope>
    <source>
        <strain evidence="2 3">IRF9</strain>
    </source>
</reference>
<dbReference type="EMBL" id="CP017269">
    <property type="protein sequence ID" value="AOT71444.1"/>
    <property type="molecule type" value="Genomic_DNA"/>
</dbReference>
<dbReference type="Proteomes" id="UP000095743">
    <property type="component" value="Chromosome"/>
</dbReference>
<keyword evidence="3" id="KW-1185">Reference proteome</keyword>
<evidence type="ECO:0000256" key="1">
    <source>
        <dbReference type="SAM" id="Phobius"/>
    </source>
</evidence>
<dbReference type="OrthoDB" id="2082325at2"/>
<accession>A0A1D8GKL1</accession>
<feature type="transmembrane region" description="Helical" evidence="1">
    <location>
        <begin position="7"/>
        <end position="34"/>
    </location>
</feature>
<sequence length="190" mass="21513">MKKIIIITLSITISIILGILAVFTLPWAILFVGLNMSPNPPKPTITHGEFPFHLVYEVDGKQYTIDDTIICDYAGTGMNEARGKHIKWEERLASGNKISKFNFSFTEDDQYGIKLFDGIIQGQGSTTIICDVGNPQYYLGYKKYPKYTLIRCFAFHQIPSTDIKNKIHRPILSLSGQYGSKIQPNLRSYL</sequence>
<protein>
    <submittedName>
        <fullName evidence="2">Uncharacterized protein</fullName>
    </submittedName>
</protein>
<gene>
    <name evidence="2" type="ORF">Gferi_19065</name>
</gene>
<name>A0A1D8GKL1_9FIRM</name>
<keyword evidence="1" id="KW-1133">Transmembrane helix</keyword>
<evidence type="ECO:0000313" key="3">
    <source>
        <dbReference type="Proteomes" id="UP000095743"/>
    </source>
</evidence>
<keyword evidence="1" id="KW-0472">Membrane</keyword>
<dbReference type="RefSeq" id="WP_069979285.1">
    <property type="nucleotide sequence ID" value="NZ_CP017269.1"/>
</dbReference>
<evidence type="ECO:0000313" key="2">
    <source>
        <dbReference type="EMBL" id="AOT71444.1"/>
    </source>
</evidence>
<dbReference type="STRING" id="1424294.Gferi_19065"/>
<dbReference type="KEGG" id="gfe:Gferi_19065"/>
<organism evidence="2 3">
    <name type="scientific">Geosporobacter ferrireducens</name>
    <dbReference type="NCBI Taxonomy" id="1424294"/>
    <lineage>
        <taxon>Bacteria</taxon>
        <taxon>Bacillati</taxon>
        <taxon>Bacillota</taxon>
        <taxon>Clostridia</taxon>
        <taxon>Peptostreptococcales</taxon>
        <taxon>Thermotaleaceae</taxon>
        <taxon>Geosporobacter</taxon>
    </lineage>
</organism>
<proteinExistence type="predicted"/>
<dbReference type="AlphaFoldDB" id="A0A1D8GKL1"/>
<keyword evidence="1" id="KW-0812">Transmembrane</keyword>